<evidence type="ECO:0000256" key="4">
    <source>
        <dbReference type="PIRSR" id="PIRSR006806-1"/>
    </source>
</evidence>
<keyword evidence="5" id="KW-0460">Magnesium</keyword>
<dbReference type="GO" id="GO:0005524">
    <property type="term" value="F:ATP binding"/>
    <property type="evidence" value="ECO:0007669"/>
    <property type="project" value="UniProtKB-KW"/>
</dbReference>
<comment type="catalytic activity">
    <reaction evidence="5">
        <text>(6S)-5-formyl-5,6,7,8-tetrahydrofolate + ATP = (6R)-5,10-methenyltetrahydrofolate + ADP + phosphate</text>
        <dbReference type="Rhea" id="RHEA:10488"/>
        <dbReference type="ChEBI" id="CHEBI:30616"/>
        <dbReference type="ChEBI" id="CHEBI:43474"/>
        <dbReference type="ChEBI" id="CHEBI:57455"/>
        <dbReference type="ChEBI" id="CHEBI:57457"/>
        <dbReference type="ChEBI" id="CHEBI:456216"/>
        <dbReference type="EC" id="6.3.3.2"/>
    </reaction>
</comment>
<dbReference type="AlphaFoldDB" id="U2CAP5"/>
<feature type="binding site" evidence="4">
    <location>
        <begin position="135"/>
        <end position="143"/>
    </location>
    <ligand>
        <name>ATP</name>
        <dbReference type="ChEBI" id="CHEBI:30616"/>
    </ligand>
</feature>
<dbReference type="EMBL" id="AWSV01000175">
    <property type="protein sequence ID" value="ERI81073.1"/>
    <property type="molecule type" value="Genomic_DNA"/>
</dbReference>
<dbReference type="SUPFAM" id="SSF100950">
    <property type="entry name" value="NagB/RpiA/CoA transferase-like"/>
    <property type="match status" value="1"/>
</dbReference>
<evidence type="ECO:0000256" key="3">
    <source>
        <dbReference type="ARBA" id="ARBA00022840"/>
    </source>
</evidence>
<feature type="binding site" evidence="4">
    <location>
        <position position="61"/>
    </location>
    <ligand>
        <name>substrate</name>
    </ligand>
</feature>
<dbReference type="Proteomes" id="UP000016496">
    <property type="component" value="Unassembled WGS sequence"/>
</dbReference>
<dbReference type="GO" id="GO:0046872">
    <property type="term" value="F:metal ion binding"/>
    <property type="evidence" value="ECO:0007669"/>
    <property type="project" value="UniProtKB-KW"/>
</dbReference>
<organism evidence="6 7">
    <name type="scientific">Bacteroides pyogenes F0041</name>
    <dbReference type="NCBI Taxonomy" id="1321819"/>
    <lineage>
        <taxon>Bacteria</taxon>
        <taxon>Pseudomonadati</taxon>
        <taxon>Bacteroidota</taxon>
        <taxon>Bacteroidia</taxon>
        <taxon>Bacteroidales</taxon>
        <taxon>Bacteroidaceae</taxon>
        <taxon>Bacteroides</taxon>
    </lineage>
</organism>
<accession>U2CAP5</accession>
<reference evidence="6 7" key="1">
    <citation type="submission" date="2013-08" db="EMBL/GenBank/DDBJ databases">
        <authorList>
            <person name="Weinstock G."/>
            <person name="Sodergren E."/>
            <person name="Wylie T."/>
            <person name="Fulton L."/>
            <person name="Fulton R."/>
            <person name="Fronick C."/>
            <person name="O'Laughlin M."/>
            <person name="Godfrey J."/>
            <person name="Miner T."/>
            <person name="Herter B."/>
            <person name="Appelbaum E."/>
            <person name="Cordes M."/>
            <person name="Lek S."/>
            <person name="Wollam A."/>
            <person name="Pepin K.H."/>
            <person name="Palsikar V.B."/>
            <person name="Mitreva M."/>
            <person name="Wilson R.K."/>
        </authorList>
    </citation>
    <scope>NUCLEOTIDE SEQUENCE [LARGE SCALE GENOMIC DNA]</scope>
    <source>
        <strain evidence="6 7">F0041</strain>
    </source>
</reference>
<keyword evidence="5" id="KW-0479">Metal-binding</keyword>
<keyword evidence="6" id="KW-0436">Ligase</keyword>
<dbReference type="GO" id="GO:0035999">
    <property type="term" value="P:tetrahydrofolate interconversion"/>
    <property type="evidence" value="ECO:0007669"/>
    <property type="project" value="TreeGrafter"/>
</dbReference>
<gene>
    <name evidence="6" type="ORF">HMPREF1981_03461</name>
</gene>
<comment type="cofactor">
    <cofactor evidence="5">
        <name>Mg(2+)</name>
        <dbReference type="ChEBI" id="CHEBI:18420"/>
    </cofactor>
</comment>
<evidence type="ECO:0000256" key="5">
    <source>
        <dbReference type="RuleBase" id="RU361279"/>
    </source>
</evidence>
<dbReference type="InterPro" id="IPR002698">
    <property type="entry name" value="FTHF_cligase"/>
</dbReference>
<evidence type="ECO:0000313" key="7">
    <source>
        <dbReference type="Proteomes" id="UP000016496"/>
    </source>
</evidence>
<sequence length="185" mass="20941">MEKKLKMEKKKELRKQIARKKAGYSTAELNLLSAEILNRLEELPVFQEAHTVLLYHSLKDEVHTHAFIEKWADKKKILLPVVAGENLELHAYTGPKDLRTGSYGISEPTGELFTAYETIDVAIIPGVAFDANNHRLGRGKGYYDRLLPHIPAFKIGLCFPFQIIEDIPTEKTDISMDMIHSLPTG</sequence>
<comment type="caution">
    <text evidence="6">The sequence shown here is derived from an EMBL/GenBank/DDBJ whole genome shotgun (WGS) entry which is preliminary data.</text>
</comment>
<dbReference type="PIRSF" id="PIRSF006806">
    <property type="entry name" value="FTHF_cligase"/>
    <property type="match status" value="1"/>
</dbReference>
<protein>
    <recommendedName>
        <fullName evidence="5">5-formyltetrahydrofolate cyclo-ligase</fullName>
        <ecNumber evidence="5">6.3.3.2</ecNumber>
    </recommendedName>
</protein>
<dbReference type="NCBIfam" id="TIGR02727">
    <property type="entry name" value="MTHFS_bact"/>
    <property type="match status" value="1"/>
</dbReference>
<dbReference type="GO" id="GO:0030272">
    <property type="term" value="F:5-formyltetrahydrofolate cyclo-ligase activity"/>
    <property type="evidence" value="ECO:0007669"/>
    <property type="project" value="UniProtKB-EC"/>
</dbReference>
<dbReference type="PANTHER" id="PTHR23407">
    <property type="entry name" value="ATPASE INHIBITOR/5-FORMYLTETRAHYDROFOLATE CYCLO-LIGASE"/>
    <property type="match status" value="1"/>
</dbReference>
<dbReference type="Gene3D" id="3.40.50.10420">
    <property type="entry name" value="NagB/RpiA/CoA transferase-like"/>
    <property type="match status" value="1"/>
</dbReference>
<dbReference type="HOGENOM" id="CLU_066245_2_2_10"/>
<name>U2CAP5_9BACE</name>
<keyword evidence="2 4" id="KW-0547">Nucleotide-binding</keyword>
<feature type="binding site" evidence="4">
    <location>
        <begin position="10"/>
        <end position="14"/>
    </location>
    <ligand>
        <name>ATP</name>
        <dbReference type="ChEBI" id="CHEBI:30616"/>
    </ligand>
</feature>
<dbReference type="InterPro" id="IPR037171">
    <property type="entry name" value="NagB/RpiA_transferase-like"/>
</dbReference>
<dbReference type="InterPro" id="IPR024185">
    <property type="entry name" value="FTHF_cligase-like_sf"/>
</dbReference>
<evidence type="ECO:0000313" key="6">
    <source>
        <dbReference type="EMBL" id="ERI81073.1"/>
    </source>
</evidence>
<dbReference type="EC" id="6.3.3.2" evidence="5"/>
<dbReference type="GO" id="GO:0009396">
    <property type="term" value="P:folic acid-containing compound biosynthetic process"/>
    <property type="evidence" value="ECO:0007669"/>
    <property type="project" value="TreeGrafter"/>
</dbReference>
<comment type="similarity">
    <text evidence="1 5">Belongs to the 5-formyltetrahydrofolate cyclo-ligase family.</text>
</comment>
<evidence type="ECO:0000256" key="1">
    <source>
        <dbReference type="ARBA" id="ARBA00010638"/>
    </source>
</evidence>
<keyword evidence="3 4" id="KW-0067">ATP-binding</keyword>
<evidence type="ECO:0000256" key="2">
    <source>
        <dbReference type="ARBA" id="ARBA00022741"/>
    </source>
</evidence>
<dbReference type="PATRIC" id="fig|1321819.3.peg.3192"/>
<dbReference type="PANTHER" id="PTHR23407:SF1">
    <property type="entry name" value="5-FORMYLTETRAHYDROFOLATE CYCLO-LIGASE"/>
    <property type="match status" value="1"/>
</dbReference>
<dbReference type="Pfam" id="PF01812">
    <property type="entry name" value="5-FTHF_cyc-lig"/>
    <property type="match status" value="1"/>
</dbReference>
<proteinExistence type="inferred from homology"/>